<evidence type="ECO:0000256" key="2">
    <source>
        <dbReference type="ARBA" id="ARBA00007639"/>
    </source>
</evidence>
<keyword evidence="4" id="KW-0472">Membrane</keyword>
<evidence type="ECO:0000313" key="6">
    <source>
        <dbReference type="EMBL" id="SCP95786.1"/>
    </source>
</evidence>
<evidence type="ECO:0000256" key="3">
    <source>
        <dbReference type="ARBA" id="ARBA00022729"/>
    </source>
</evidence>
<dbReference type="InterPro" id="IPR028082">
    <property type="entry name" value="Peripla_BP_I"/>
</dbReference>
<dbReference type="RefSeq" id="WP_091230445.1">
    <property type="nucleotide sequence ID" value="NZ_FMKA01000002.1"/>
</dbReference>
<dbReference type="AlphaFoldDB" id="A0A1D3TQF5"/>
<dbReference type="Proteomes" id="UP000199315">
    <property type="component" value="Unassembled WGS sequence"/>
</dbReference>
<dbReference type="Pfam" id="PF13407">
    <property type="entry name" value="Peripla_BP_4"/>
    <property type="match status" value="1"/>
</dbReference>
<feature type="domain" description="Periplasmic binding protein" evidence="5">
    <location>
        <begin position="64"/>
        <end position="315"/>
    </location>
</feature>
<keyword evidence="4" id="KW-1133">Transmembrane helix</keyword>
<keyword evidence="3" id="KW-0732">Signal</keyword>
<feature type="transmembrane region" description="Helical" evidence="4">
    <location>
        <begin position="16"/>
        <end position="40"/>
    </location>
</feature>
<dbReference type="InterPro" id="IPR025997">
    <property type="entry name" value="SBP_2_dom"/>
</dbReference>
<dbReference type="Gene3D" id="3.40.50.2300">
    <property type="match status" value="2"/>
</dbReference>
<accession>A0A1D3TQF5</accession>
<dbReference type="GO" id="GO:0030246">
    <property type="term" value="F:carbohydrate binding"/>
    <property type="evidence" value="ECO:0007669"/>
    <property type="project" value="UniProtKB-ARBA"/>
</dbReference>
<evidence type="ECO:0000256" key="4">
    <source>
        <dbReference type="SAM" id="Phobius"/>
    </source>
</evidence>
<organism evidence="6 7">
    <name type="scientific">Anaerobium acetethylicum</name>
    <dbReference type="NCBI Taxonomy" id="1619234"/>
    <lineage>
        <taxon>Bacteria</taxon>
        <taxon>Bacillati</taxon>
        <taxon>Bacillota</taxon>
        <taxon>Clostridia</taxon>
        <taxon>Lachnospirales</taxon>
        <taxon>Lachnospiraceae</taxon>
        <taxon>Anaerobium</taxon>
    </lineage>
</organism>
<keyword evidence="7" id="KW-1185">Reference proteome</keyword>
<dbReference type="STRING" id="1619234.SAMN05421730_1002201"/>
<keyword evidence="4" id="KW-0812">Transmembrane</keyword>
<dbReference type="OrthoDB" id="6196975at2"/>
<gene>
    <name evidence="6" type="ORF">SAMN05421730_1002201</name>
</gene>
<sequence length="338" mass="37285">MIKEKMDRLKDMRGGNLILIAIFSSIIVAVMITGLGMAYYQTKIRDMGLVDEQTNKSYAQHYALIAGDDDDYFWDSVYKGALEKGKNQDVYVERFGENLPLDYSVRELLKMAIAARVDGIILKAGDDSETTALIDKATDAGIPVVTVLQDAPKSKRQSFIGVNHYSFGKKYGKQVLDAADQSFSKVLVLLDEDGAGKNQNIILSGIREVLDGAKIATETLAIDRQSAFSSEEAIREVIVDTENMPDAIICLNTVDTVCAYQALVDLNKVGEVEIIGYYDSDIVLEAVNKGIIHSTIAINTEQMGSYCVEALVQYKKTGNVNKNILVNSQLITREEGRR</sequence>
<protein>
    <submittedName>
        <fullName evidence="6">Ribose transport system substrate-binding protein</fullName>
    </submittedName>
</protein>
<dbReference type="SUPFAM" id="SSF53822">
    <property type="entry name" value="Periplasmic binding protein-like I"/>
    <property type="match status" value="1"/>
</dbReference>
<proteinExistence type="inferred from homology"/>
<reference evidence="6 7" key="1">
    <citation type="submission" date="2016-09" db="EMBL/GenBank/DDBJ databases">
        <authorList>
            <person name="Capua I."/>
            <person name="De Benedictis P."/>
            <person name="Joannis T."/>
            <person name="Lombin L.H."/>
            <person name="Cattoli G."/>
        </authorList>
    </citation>
    <scope>NUCLEOTIDE SEQUENCE [LARGE SCALE GENOMIC DNA]</scope>
    <source>
        <strain evidence="6 7">GluBS11</strain>
    </source>
</reference>
<evidence type="ECO:0000256" key="1">
    <source>
        <dbReference type="ARBA" id="ARBA00004196"/>
    </source>
</evidence>
<dbReference type="GO" id="GO:0030313">
    <property type="term" value="C:cell envelope"/>
    <property type="evidence" value="ECO:0007669"/>
    <property type="project" value="UniProtKB-SubCell"/>
</dbReference>
<evidence type="ECO:0000259" key="5">
    <source>
        <dbReference type="Pfam" id="PF13407"/>
    </source>
</evidence>
<dbReference type="EMBL" id="FMKA01000002">
    <property type="protein sequence ID" value="SCP95786.1"/>
    <property type="molecule type" value="Genomic_DNA"/>
</dbReference>
<dbReference type="PANTHER" id="PTHR46847">
    <property type="entry name" value="D-ALLOSE-BINDING PERIPLASMIC PROTEIN-RELATED"/>
    <property type="match status" value="1"/>
</dbReference>
<comment type="similarity">
    <text evidence="2">Belongs to the bacterial solute-binding protein 2 family.</text>
</comment>
<evidence type="ECO:0000313" key="7">
    <source>
        <dbReference type="Proteomes" id="UP000199315"/>
    </source>
</evidence>
<dbReference type="PANTHER" id="PTHR46847:SF1">
    <property type="entry name" value="D-ALLOSE-BINDING PERIPLASMIC PROTEIN-RELATED"/>
    <property type="match status" value="1"/>
</dbReference>
<name>A0A1D3TQF5_9FIRM</name>
<comment type="subcellular location">
    <subcellularLocation>
        <location evidence="1">Cell envelope</location>
    </subcellularLocation>
</comment>